<dbReference type="PANTHER" id="PTHR33360">
    <property type="entry name" value="TRANSPOSASE FOR INSERTION SEQUENCE ELEMENT IS200"/>
    <property type="match status" value="1"/>
</dbReference>
<sequence length="133" mass="16203">MSRFKSFNHAKFRISYHIIFSVKFRRKLLEPIHDDLIASFHRAEQMQDKWRILLVETDNDHVHLFISATPFDSVTRIVHSLKQISTYDMWQLHHDYLQRFFWKEHLLWTRGYFCSSVGDVSEEKLRQYIETQG</sequence>
<dbReference type="Proteomes" id="UP000823633">
    <property type="component" value="Unassembled WGS sequence"/>
</dbReference>
<accession>A0A9D9EBD9</accession>
<evidence type="ECO:0000259" key="1">
    <source>
        <dbReference type="SMART" id="SM01321"/>
    </source>
</evidence>
<proteinExistence type="predicted"/>
<dbReference type="InterPro" id="IPR036515">
    <property type="entry name" value="Transposase_17_sf"/>
</dbReference>
<name>A0A9D9EBD9_9SPIR</name>
<gene>
    <name evidence="2" type="primary">tnpA</name>
    <name evidence="2" type="ORF">IAC42_07415</name>
</gene>
<dbReference type="GO" id="GO:0003677">
    <property type="term" value="F:DNA binding"/>
    <property type="evidence" value="ECO:0007669"/>
    <property type="project" value="InterPro"/>
</dbReference>
<dbReference type="SUPFAM" id="SSF143422">
    <property type="entry name" value="Transposase IS200-like"/>
    <property type="match status" value="1"/>
</dbReference>
<evidence type="ECO:0000313" key="3">
    <source>
        <dbReference type="Proteomes" id="UP000823633"/>
    </source>
</evidence>
<dbReference type="Gene3D" id="3.30.70.1290">
    <property type="entry name" value="Transposase IS200-like"/>
    <property type="match status" value="1"/>
</dbReference>
<dbReference type="AlphaFoldDB" id="A0A9D9EBD9"/>
<dbReference type="GO" id="GO:0006313">
    <property type="term" value="P:DNA transposition"/>
    <property type="evidence" value="ECO:0007669"/>
    <property type="project" value="InterPro"/>
</dbReference>
<dbReference type="SMART" id="SM01321">
    <property type="entry name" value="Y1_Tnp"/>
    <property type="match status" value="1"/>
</dbReference>
<comment type="caution">
    <text evidence="2">The sequence shown here is derived from an EMBL/GenBank/DDBJ whole genome shotgun (WGS) entry which is preliminary data.</text>
</comment>
<dbReference type="GO" id="GO:0004803">
    <property type="term" value="F:transposase activity"/>
    <property type="evidence" value="ECO:0007669"/>
    <property type="project" value="InterPro"/>
</dbReference>
<reference evidence="2" key="1">
    <citation type="submission" date="2020-10" db="EMBL/GenBank/DDBJ databases">
        <authorList>
            <person name="Gilroy R."/>
        </authorList>
    </citation>
    <scope>NUCLEOTIDE SEQUENCE</scope>
    <source>
        <strain evidence="2">11167</strain>
    </source>
</reference>
<dbReference type="PANTHER" id="PTHR33360:SF2">
    <property type="entry name" value="TRANSPOSASE FOR INSERTION SEQUENCE ELEMENT IS200"/>
    <property type="match status" value="1"/>
</dbReference>
<dbReference type="NCBIfam" id="NF033573">
    <property type="entry name" value="transpos_IS200"/>
    <property type="match status" value="1"/>
</dbReference>
<dbReference type="Pfam" id="PF01797">
    <property type="entry name" value="Y1_Tnp"/>
    <property type="match status" value="1"/>
</dbReference>
<reference evidence="2" key="2">
    <citation type="journal article" date="2021" name="PeerJ">
        <title>Extensive microbial diversity within the chicken gut microbiome revealed by metagenomics and culture.</title>
        <authorList>
            <person name="Gilroy R."/>
            <person name="Ravi A."/>
            <person name="Getino M."/>
            <person name="Pursley I."/>
            <person name="Horton D.L."/>
            <person name="Alikhan N.F."/>
            <person name="Baker D."/>
            <person name="Gharbi K."/>
            <person name="Hall N."/>
            <person name="Watson M."/>
            <person name="Adriaenssens E.M."/>
            <person name="Foster-Nyarko E."/>
            <person name="Jarju S."/>
            <person name="Secka A."/>
            <person name="Antonio M."/>
            <person name="Oren A."/>
            <person name="Chaudhuri R.R."/>
            <person name="La Ragione R."/>
            <person name="Hildebrand F."/>
            <person name="Pallen M.J."/>
        </authorList>
    </citation>
    <scope>NUCLEOTIDE SEQUENCE</scope>
    <source>
        <strain evidence="2">11167</strain>
    </source>
</reference>
<feature type="domain" description="Transposase IS200-like" evidence="1">
    <location>
        <begin position="11"/>
        <end position="132"/>
    </location>
</feature>
<evidence type="ECO:0000313" key="2">
    <source>
        <dbReference type="EMBL" id="MBO8443573.1"/>
    </source>
</evidence>
<protein>
    <submittedName>
        <fullName evidence="2">IS200/IS605 family transposase</fullName>
    </submittedName>
</protein>
<dbReference type="InterPro" id="IPR002686">
    <property type="entry name" value="Transposase_17"/>
</dbReference>
<dbReference type="EMBL" id="JADIMU010000047">
    <property type="protein sequence ID" value="MBO8443573.1"/>
    <property type="molecule type" value="Genomic_DNA"/>
</dbReference>
<organism evidence="2 3">
    <name type="scientific">Candidatus Aphodenecus pullistercoris</name>
    <dbReference type="NCBI Taxonomy" id="2840669"/>
    <lineage>
        <taxon>Bacteria</taxon>
        <taxon>Pseudomonadati</taxon>
        <taxon>Spirochaetota</taxon>
        <taxon>Spirochaetia</taxon>
        <taxon>Spirochaetales</taxon>
        <taxon>Candidatus Aphodenecus</taxon>
    </lineage>
</organism>